<dbReference type="Proteomes" id="UP000557307">
    <property type="component" value="Unassembled WGS sequence"/>
</dbReference>
<feature type="domain" description="TonB-dependent receptor plug" evidence="14">
    <location>
        <begin position="124"/>
        <end position="230"/>
    </location>
</feature>
<protein>
    <submittedName>
        <fullName evidence="15">TonB-linked SusC/RagA family outer membrane protein</fullName>
    </submittedName>
</protein>
<organism evidence="15 16">
    <name type="scientific">Rhabdobacter roseus</name>
    <dbReference type="NCBI Taxonomy" id="1655419"/>
    <lineage>
        <taxon>Bacteria</taxon>
        <taxon>Pseudomonadati</taxon>
        <taxon>Bacteroidota</taxon>
        <taxon>Cytophagia</taxon>
        <taxon>Cytophagales</taxon>
        <taxon>Cytophagaceae</taxon>
        <taxon>Rhabdobacter</taxon>
    </lineage>
</organism>
<dbReference type="Gene3D" id="2.40.170.20">
    <property type="entry name" value="TonB-dependent receptor, beta-barrel domain"/>
    <property type="match status" value="1"/>
</dbReference>
<dbReference type="InterPro" id="IPR008969">
    <property type="entry name" value="CarboxyPept-like_regulatory"/>
</dbReference>
<dbReference type="AlphaFoldDB" id="A0A840TVW4"/>
<evidence type="ECO:0000256" key="1">
    <source>
        <dbReference type="ARBA" id="ARBA00004571"/>
    </source>
</evidence>
<sequence length="1006" mass="110548">MKKFNLKNLTLSRFLVPLLLLLAGHVAQAQGTSVRGTITDDKGDALPGVTVVLRGTAQGSISDAEGRYTLEVPSTQETLIFSYVGYARQEIAINNRSVIDVQMLTDDKTLNEVVVIGYGTQKRETVTGSIATVKSEDFIQGIIADPMTLITGKVAGLAVTRPNGSDPNATTDFSLRGAVSREGSAQPLIVIDGVPGGDLRTIAPQDIESIDVLKDGSAAAIYGSRATGGVVLVTTKRGRQGPARVAYTGYVSTDQITRRYDVLNAEQYRAVARSINREANDMGSETDWFNQLTRTPVSHGHNLAVSGGSGKTDYYAAVNLQNYQGMDLVGARRFVNGTFRLNTKALSDKLDFSIMLTNSFDNKTFADYYGFGQALNMNPTFPVTNPDGTYFEAPQIAQGSQWNPVANTRYNTNNSKEKRMLGTANLSYAFTGDLSARVSYSYAFQDFLSGSYTDNRLLYMQQSGINGQASRSQNSTTNNVLEGMLDYQKQLGSHNLNLLVGYSYQNIFNEGFGAGNNNFNTNAFLYYNLGAGAALNNLTPGFRRDGVYVNSFGNERTLLAYFGRLIYDYKEKYLLNVSFRREGASVLGADNKWGNFVGVSGGWILSNEAFINDVGFINNLKLRAGYGITGNQNSLSPYQSLATVGPFPWKQMYSFYGSPGDPNWILGYGPTINPNPSLTWETKNELNLGLDFSLFKSRISGSLDYYDRRINNLIGNYTAQLPPNIYDYIFANAGQMRNSGLELLLEARIVSQDKFRWNATFVGAQNVNKIVTVSSEQFFGAAQPITDIGLGWGQEVQRLAEGQPVGVFYGKKFAGVTDNGNWLFYNSEGQAVTSDQIGDDDYQYLGNSIPRFNLGLTNTIAIGRFDASILVRSALGFNVLNSKNIFHDNVNSFGATNLLVSAFDWVQDPNYPNTGRPEPKHRGEPTFSDYYLEKGDYMKLDNVTVGYTLPFKNLRVYATALNLAILTNYSGMDPELGINPFPGAGVEFRNYYPRTRTFTVGVSANF</sequence>
<evidence type="ECO:0000259" key="13">
    <source>
        <dbReference type="Pfam" id="PF00593"/>
    </source>
</evidence>
<keyword evidence="6 11" id="KW-0798">TonB box</keyword>
<dbReference type="NCBIfam" id="TIGR04056">
    <property type="entry name" value="OMP_RagA_SusC"/>
    <property type="match status" value="1"/>
</dbReference>
<feature type="signal peptide" evidence="12">
    <location>
        <begin position="1"/>
        <end position="29"/>
    </location>
</feature>
<reference evidence="15 16" key="1">
    <citation type="submission" date="2020-08" db="EMBL/GenBank/DDBJ databases">
        <title>Genomic Encyclopedia of Type Strains, Phase IV (KMG-IV): sequencing the most valuable type-strain genomes for metagenomic binning, comparative biology and taxonomic classification.</title>
        <authorList>
            <person name="Goeker M."/>
        </authorList>
    </citation>
    <scope>NUCLEOTIDE SEQUENCE [LARGE SCALE GENOMIC DNA]</scope>
    <source>
        <strain evidence="15 16">DSM 105074</strain>
    </source>
</reference>
<evidence type="ECO:0000256" key="7">
    <source>
        <dbReference type="ARBA" id="ARBA00023136"/>
    </source>
</evidence>
<dbReference type="Pfam" id="PF00593">
    <property type="entry name" value="TonB_dep_Rec_b-barrel"/>
    <property type="match status" value="1"/>
</dbReference>
<dbReference type="PROSITE" id="PS52016">
    <property type="entry name" value="TONB_DEPENDENT_REC_3"/>
    <property type="match status" value="1"/>
</dbReference>
<evidence type="ECO:0000313" key="15">
    <source>
        <dbReference type="EMBL" id="MBB5287384.1"/>
    </source>
</evidence>
<evidence type="ECO:0000256" key="5">
    <source>
        <dbReference type="ARBA" id="ARBA00022729"/>
    </source>
</evidence>
<dbReference type="InterPro" id="IPR037066">
    <property type="entry name" value="Plug_dom_sf"/>
</dbReference>
<dbReference type="GO" id="GO:0009279">
    <property type="term" value="C:cell outer membrane"/>
    <property type="evidence" value="ECO:0007669"/>
    <property type="project" value="UniProtKB-SubCell"/>
</dbReference>
<comment type="subcellular location">
    <subcellularLocation>
        <location evidence="1 10">Cell outer membrane</location>
        <topology evidence="1 10">Multi-pass membrane protein</topology>
    </subcellularLocation>
</comment>
<evidence type="ECO:0000259" key="14">
    <source>
        <dbReference type="Pfam" id="PF07715"/>
    </source>
</evidence>
<dbReference type="SUPFAM" id="SSF49464">
    <property type="entry name" value="Carboxypeptidase regulatory domain-like"/>
    <property type="match status" value="1"/>
</dbReference>
<dbReference type="InterPro" id="IPR023997">
    <property type="entry name" value="TonB-dep_OMP_SusC/RagA_CS"/>
</dbReference>
<keyword evidence="8" id="KW-0675">Receptor</keyword>
<dbReference type="EMBL" id="JACHGF010000017">
    <property type="protein sequence ID" value="MBB5287384.1"/>
    <property type="molecule type" value="Genomic_DNA"/>
</dbReference>
<dbReference type="InterPro" id="IPR023996">
    <property type="entry name" value="TonB-dep_OMP_SusC/RagA"/>
</dbReference>
<dbReference type="SUPFAM" id="SSF56935">
    <property type="entry name" value="Porins"/>
    <property type="match status" value="1"/>
</dbReference>
<dbReference type="InterPro" id="IPR039426">
    <property type="entry name" value="TonB-dep_rcpt-like"/>
</dbReference>
<accession>A0A840TVW4</accession>
<keyword evidence="4 10" id="KW-0812">Transmembrane</keyword>
<keyword evidence="9 10" id="KW-0998">Cell outer membrane</keyword>
<keyword evidence="3 10" id="KW-1134">Transmembrane beta strand</keyword>
<comment type="caution">
    <text evidence="15">The sequence shown here is derived from an EMBL/GenBank/DDBJ whole genome shotgun (WGS) entry which is preliminary data.</text>
</comment>
<dbReference type="RefSeq" id="WP_184179441.1">
    <property type="nucleotide sequence ID" value="NZ_JACHGF010000017.1"/>
</dbReference>
<dbReference type="PANTHER" id="PTHR30069:SF29">
    <property type="entry name" value="HEMOGLOBIN AND HEMOGLOBIN-HAPTOGLOBIN-BINDING PROTEIN 1-RELATED"/>
    <property type="match status" value="1"/>
</dbReference>
<dbReference type="InterPro" id="IPR000531">
    <property type="entry name" value="Beta-barrel_TonB"/>
</dbReference>
<comment type="similarity">
    <text evidence="10 11">Belongs to the TonB-dependent receptor family.</text>
</comment>
<evidence type="ECO:0000256" key="11">
    <source>
        <dbReference type="RuleBase" id="RU003357"/>
    </source>
</evidence>
<evidence type="ECO:0000256" key="6">
    <source>
        <dbReference type="ARBA" id="ARBA00023077"/>
    </source>
</evidence>
<dbReference type="Gene3D" id="2.60.40.1120">
    <property type="entry name" value="Carboxypeptidase-like, regulatory domain"/>
    <property type="match status" value="1"/>
</dbReference>
<dbReference type="GO" id="GO:0015344">
    <property type="term" value="F:siderophore uptake transmembrane transporter activity"/>
    <property type="evidence" value="ECO:0007669"/>
    <property type="project" value="TreeGrafter"/>
</dbReference>
<dbReference type="InterPro" id="IPR012910">
    <property type="entry name" value="Plug_dom"/>
</dbReference>
<keyword evidence="16" id="KW-1185">Reference proteome</keyword>
<name>A0A840TVW4_9BACT</name>
<evidence type="ECO:0000256" key="4">
    <source>
        <dbReference type="ARBA" id="ARBA00022692"/>
    </source>
</evidence>
<evidence type="ECO:0000256" key="3">
    <source>
        <dbReference type="ARBA" id="ARBA00022452"/>
    </source>
</evidence>
<dbReference type="InterPro" id="IPR036942">
    <property type="entry name" value="Beta-barrel_TonB_sf"/>
</dbReference>
<keyword evidence="7 10" id="KW-0472">Membrane</keyword>
<dbReference type="NCBIfam" id="TIGR04057">
    <property type="entry name" value="SusC_RagA_signa"/>
    <property type="match status" value="1"/>
</dbReference>
<gene>
    <name evidence="15" type="ORF">HNQ92_005547</name>
</gene>
<evidence type="ECO:0000256" key="9">
    <source>
        <dbReference type="ARBA" id="ARBA00023237"/>
    </source>
</evidence>
<feature type="chain" id="PRO_5032612753" evidence="12">
    <location>
        <begin position="30"/>
        <end position="1006"/>
    </location>
</feature>
<proteinExistence type="inferred from homology"/>
<evidence type="ECO:0000256" key="2">
    <source>
        <dbReference type="ARBA" id="ARBA00022448"/>
    </source>
</evidence>
<evidence type="ECO:0000256" key="12">
    <source>
        <dbReference type="SAM" id="SignalP"/>
    </source>
</evidence>
<dbReference type="Pfam" id="PF07715">
    <property type="entry name" value="Plug"/>
    <property type="match status" value="1"/>
</dbReference>
<keyword evidence="2 10" id="KW-0813">Transport</keyword>
<evidence type="ECO:0000313" key="16">
    <source>
        <dbReference type="Proteomes" id="UP000557307"/>
    </source>
</evidence>
<keyword evidence="5 12" id="KW-0732">Signal</keyword>
<evidence type="ECO:0000256" key="10">
    <source>
        <dbReference type="PROSITE-ProRule" id="PRU01360"/>
    </source>
</evidence>
<dbReference type="GO" id="GO:0044718">
    <property type="term" value="P:siderophore transmembrane transport"/>
    <property type="evidence" value="ECO:0007669"/>
    <property type="project" value="TreeGrafter"/>
</dbReference>
<dbReference type="Pfam" id="PF13715">
    <property type="entry name" value="CarbopepD_reg_2"/>
    <property type="match status" value="1"/>
</dbReference>
<dbReference type="PANTHER" id="PTHR30069">
    <property type="entry name" value="TONB-DEPENDENT OUTER MEMBRANE RECEPTOR"/>
    <property type="match status" value="1"/>
</dbReference>
<dbReference type="Gene3D" id="2.170.130.10">
    <property type="entry name" value="TonB-dependent receptor, plug domain"/>
    <property type="match status" value="1"/>
</dbReference>
<feature type="domain" description="TonB-dependent receptor-like beta-barrel" evidence="13">
    <location>
        <begin position="450"/>
        <end position="963"/>
    </location>
</feature>
<evidence type="ECO:0000256" key="8">
    <source>
        <dbReference type="ARBA" id="ARBA00023170"/>
    </source>
</evidence>